<dbReference type="Proteomes" id="UP001381174">
    <property type="component" value="Unassembled WGS sequence"/>
</dbReference>
<evidence type="ECO:0000256" key="3">
    <source>
        <dbReference type="ARBA" id="ARBA00016507"/>
    </source>
</evidence>
<keyword evidence="4" id="KW-0813">Transport</keyword>
<accession>A0ABU8JD44</accession>
<evidence type="ECO:0000256" key="9">
    <source>
        <dbReference type="SAM" id="MobiDB-lite"/>
    </source>
</evidence>
<evidence type="ECO:0000256" key="8">
    <source>
        <dbReference type="SAM" id="Coils"/>
    </source>
</evidence>
<dbReference type="EMBL" id="JBBBNY010000008">
    <property type="protein sequence ID" value="MEI7037465.1"/>
    <property type="molecule type" value="Genomic_DNA"/>
</dbReference>
<evidence type="ECO:0000313" key="12">
    <source>
        <dbReference type="Proteomes" id="UP001381174"/>
    </source>
</evidence>
<keyword evidence="8" id="KW-0175">Coiled coil</keyword>
<evidence type="ECO:0000256" key="1">
    <source>
        <dbReference type="ARBA" id="ARBA00003041"/>
    </source>
</evidence>
<dbReference type="InterPro" id="IPR018035">
    <property type="entry name" value="Flagellar_FliH/T3SS_HrpE"/>
</dbReference>
<name>A0ABU8JD44_9GAMM</name>
<comment type="function">
    <text evidence="1">Needed for flagellar regrowth and assembly.</text>
</comment>
<dbReference type="InterPro" id="IPR051472">
    <property type="entry name" value="T3SS_Stator/FliH"/>
</dbReference>
<evidence type="ECO:0000313" key="11">
    <source>
        <dbReference type="EMBL" id="MEI7037465.1"/>
    </source>
</evidence>
<sequence length="216" mass="23176">MSGVRKLASGAVRMGAASRPLDRSPTGPAIAVDMPPAGAEDIYKQAYLEGFAAGEEDGRREAERQASESLKRLEEARSDVEAVRRGWQESLLEAMEQFTRAAERQAEAVERLAADVAEIAVRRIVGRLHAERRAVEAACREALRDLHIESAQVRVSPCDREAFAEVPTGIELVADSSLEAGSCLIRSSLGDVDAGLATQLANLREALAGTLAEGRP</sequence>
<evidence type="ECO:0000259" key="10">
    <source>
        <dbReference type="Pfam" id="PF02108"/>
    </source>
</evidence>
<evidence type="ECO:0000256" key="5">
    <source>
        <dbReference type="ARBA" id="ARBA00022795"/>
    </source>
</evidence>
<evidence type="ECO:0000256" key="2">
    <source>
        <dbReference type="ARBA" id="ARBA00006602"/>
    </source>
</evidence>
<keyword evidence="12" id="KW-1185">Reference proteome</keyword>
<dbReference type="PANTHER" id="PTHR34982:SF1">
    <property type="entry name" value="FLAGELLAR ASSEMBLY PROTEIN FLIH"/>
    <property type="match status" value="1"/>
</dbReference>
<feature type="coiled-coil region" evidence="8">
    <location>
        <begin position="59"/>
        <end position="115"/>
    </location>
</feature>
<gene>
    <name evidence="11" type="ORF">WAT24_11910</name>
</gene>
<dbReference type="RefSeq" id="WP_336808095.1">
    <property type="nucleotide sequence ID" value="NZ_JBBBNY010000008.1"/>
</dbReference>
<evidence type="ECO:0000256" key="7">
    <source>
        <dbReference type="ARBA" id="ARBA00023225"/>
    </source>
</evidence>
<evidence type="ECO:0000256" key="6">
    <source>
        <dbReference type="ARBA" id="ARBA00022927"/>
    </source>
</evidence>
<organism evidence="11 12">
    <name type="scientific">Fulvimonas yonginensis</name>
    <dbReference type="NCBI Taxonomy" id="1495200"/>
    <lineage>
        <taxon>Bacteria</taxon>
        <taxon>Pseudomonadati</taxon>
        <taxon>Pseudomonadota</taxon>
        <taxon>Gammaproteobacteria</taxon>
        <taxon>Lysobacterales</taxon>
        <taxon>Rhodanobacteraceae</taxon>
        <taxon>Fulvimonas</taxon>
    </lineage>
</organism>
<feature type="region of interest" description="Disordered" evidence="9">
    <location>
        <begin position="1"/>
        <end position="29"/>
    </location>
</feature>
<evidence type="ECO:0000256" key="4">
    <source>
        <dbReference type="ARBA" id="ARBA00022448"/>
    </source>
</evidence>
<proteinExistence type="inferred from homology"/>
<comment type="caution">
    <text evidence="11">The sequence shown here is derived from an EMBL/GenBank/DDBJ whole genome shotgun (WGS) entry which is preliminary data.</text>
</comment>
<keyword evidence="7" id="KW-1006">Bacterial flagellum protein export</keyword>
<keyword evidence="5" id="KW-1005">Bacterial flagellum biogenesis</keyword>
<keyword evidence="6" id="KW-0653">Protein transport</keyword>
<dbReference type="PANTHER" id="PTHR34982">
    <property type="entry name" value="YOP PROTEINS TRANSLOCATION PROTEIN L"/>
    <property type="match status" value="1"/>
</dbReference>
<feature type="domain" description="Flagellar assembly protein FliH/Type III secretion system HrpE" evidence="10">
    <location>
        <begin position="90"/>
        <end position="202"/>
    </location>
</feature>
<dbReference type="Pfam" id="PF02108">
    <property type="entry name" value="FliH"/>
    <property type="match status" value="1"/>
</dbReference>
<reference evidence="11 12" key="1">
    <citation type="journal article" date="2014" name="Int. J. Syst. Evol. Microbiol.">
        <title>Fulvimonas yonginensis sp. nov., isolated from greenhouse soil, and emended description of the genus Fulvimonas.</title>
        <authorList>
            <person name="Ahn J.H."/>
            <person name="Kim S.J."/>
            <person name="Weon H.Y."/>
            <person name="Hong S.B."/>
            <person name="Seok S.J."/>
            <person name="Kwon S.W."/>
        </authorList>
    </citation>
    <scope>NUCLEOTIDE SEQUENCE [LARGE SCALE GENOMIC DNA]</scope>
    <source>
        <strain evidence="11 12">KACC 16952</strain>
    </source>
</reference>
<protein>
    <recommendedName>
        <fullName evidence="3">Flagellar assembly protein FliH</fullName>
    </recommendedName>
</protein>
<comment type="similarity">
    <text evidence="2">Belongs to the FliH family.</text>
</comment>